<evidence type="ECO:0000256" key="2">
    <source>
        <dbReference type="SAM" id="SignalP"/>
    </source>
</evidence>
<reference evidence="3 4" key="1">
    <citation type="submission" date="2023-09" db="EMBL/GenBank/DDBJ databases">
        <title>Nesidiocoris tenuis whole genome shotgun sequence.</title>
        <authorList>
            <person name="Shibata T."/>
            <person name="Shimoda M."/>
            <person name="Kobayashi T."/>
            <person name="Uehara T."/>
        </authorList>
    </citation>
    <scope>NUCLEOTIDE SEQUENCE [LARGE SCALE GENOMIC DNA]</scope>
    <source>
        <strain evidence="3 4">Japan</strain>
    </source>
</reference>
<feature type="chain" id="PRO_5046963179" evidence="2">
    <location>
        <begin position="22"/>
        <end position="96"/>
    </location>
</feature>
<keyword evidence="4" id="KW-1185">Reference proteome</keyword>
<gene>
    <name evidence="3" type="ORF">NTJ_06101</name>
</gene>
<keyword evidence="2" id="KW-0732">Signal</keyword>
<dbReference type="EMBL" id="AP028912">
    <property type="protein sequence ID" value="BES93292.1"/>
    <property type="molecule type" value="Genomic_DNA"/>
</dbReference>
<dbReference type="Proteomes" id="UP001307889">
    <property type="component" value="Chromosome 4"/>
</dbReference>
<evidence type="ECO:0000313" key="4">
    <source>
        <dbReference type="Proteomes" id="UP001307889"/>
    </source>
</evidence>
<feature type="signal peptide" evidence="2">
    <location>
        <begin position="1"/>
        <end position="21"/>
    </location>
</feature>
<accession>A0ABN7ASD1</accession>
<sequence length="96" mass="10183">MQSRLPPGCMLLSCGLLDLEAFSLAWVGLRALRGPQTQKTPPRMVFLSAVKGRQRPQDGCPVAPEPVLEKAAGVGSPGGRSREGEHGQDEKVSSCV</sequence>
<feature type="region of interest" description="Disordered" evidence="1">
    <location>
        <begin position="53"/>
        <end position="96"/>
    </location>
</feature>
<name>A0ABN7ASD1_9HEMI</name>
<proteinExistence type="predicted"/>
<evidence type="ECO:0000313" key="3">
    <source>
        <dbReference type="EMBL" id="BES93292.1"/>
    </source>
</evidence>
<organism evidence="3 4">
    <name type="scientific">Nesidiocoris tenuis</name>
    <dbReference type="NCBI Taxonomy" id="355587"/>
    <lineage>
        <taxon>Eukaryota</taxon>
        <taxon>Metazoa</taxon>
        <taxon>Ecdysozoa</taxon>
        <taxon>Arthropoda</taxon>
        <taxon>Hexapoda</taxon>
        <taxon>Insecta</taxon>
        <taxon>Pterygota</taxon>
        <taxon>Neoptera</taxon>
        <taxon>Paraneoptera</taxon>
        <taxon>Hemiptera</taxon>
        <taxon>Heteroptera</taxon>
        <taxon>Panheteroptera</taxon>
        <taxon>Cimicomorpha</taxon>
        <taxon>Miridae</taxon>
        <taxon>Dicyphina</taxon>
        <taxon>Nesidiocoris</taxon>
    </lineage>
</organism>
<protein>
    <submittedName>
        <fullName evidence="3">Uncharacterized protein</fullName>
    </submittedName>
</protein>
<evidence type="ECO:0000256" key="1">
    <source>
        <dbReference type="SAM" id="MobiDB-lite"/>
    </source>
</evidence>
<feature type="compositionally biased region" description="Basic and acidic residues" evidence="1">
    <location>
        <begin position="80"/>
        <end position="96"/>
    </location>
</feature>